<accession>A0A498K4A1</accession>
<dbReference type="GO" id="GO:0016020">
    <property type="term" value="C:membrane"/>
    <property type="evidence" value="ECO:0007669"/>
    <property type="project" value="UniProtKB-SubCell"/>
</dbReference>
<keyword evidence="2" id="KW-0472">Membrane</keyword>
<sequence>MNSDEPVPKKESSDDDLINLGSLSGEQILELAKGRYGKRDGGDRSIKCDIDSIKRGIHSIWIGITSLFVIMIFFGPMLVDPLFLYVPIINENIKCLTLDEKLKKIVIVLRAFTDLPYLLKIIDHVLRPWCTLSLLEDFLDFAELGIPVSPIQNILAVLPIPQIVILIFLPTTRNSKSLNIMKFLNSLFVLQYVARAYPMYRLCTVFNKKARETSKQLAKYKRIWIPGVLNFIMYILASHVLGAFWYFFSVQREIDCWISTCRSENGCNLSTLQCDNTTFRNVTVLNDLCPTNPPNPIAYDFGIFVDTLQSGILGTTNFPQKLLMCFSWGFRNLSSFASNLNSSTYAWESVFVIFISISGLVLFMYLLGHVQDLINSMSNLHVVAISKTSQIRQRVGVIFPQIGFMVSEYGLKEGVEYAIWKLVREALEEDEDKPAENIFSLLPLELKEHMKRHLFLATLRKVMSYLSQLFVALYSVV</sequence>
<dbReference type="GO" id="GO:0034220">
    <property type="term" value="P:monoatomic ion transmembrane transport"/>
    <property type="evidence" value="ECO:0007669"/>
    <property type="project" value="UniProtKB-KW"/>
</dbReference>
<dbReference type="PANTHER" id="PTHR45651:SF68">
    <property type="entry name" value="ION TRANSPORT DOMAIN-CONTAINING PROTEIN"/>
    <property type="match status" value="1"/>
</dbReference>
<keyword evidence="1" id="KW-0813">Transport</keyword>
<dbReference type="Proteomes" id="UP000290289">
    <property type="component" value="Chromosome 4"/>
</dbReference>
<evidence type="ECO:0000256" key="1">
    <source>
        <dbReference type="ARBA" id="ARBA00023303"/>
    </source>
</evidence>
<proteinExistence type="predicted"/>
<keyword evidence="2" id="KW-0812">Transmembrane</keyword>
<evidence type="ECO:0000256" key="2">
    <source>
        <dbReference type="SAM" id="Phobius"/>
    </source>
</evidence>
<feature type="transmembrane region" description="Helical" evidence="2">
    <location>
        <begin position="223"/>
        <end position="248"/>
    </location>
</feature>
<evidence type="ECO:0000313" key="4">
    <source>
        <dbReference type="Proteomes" id="UP000290289"/>
    </source>
</evidence>
<name>A0A498K4A1_MALDO</name>
<comment type="caution">
    <text evidence="3">The sequence shown here is derived from an EMBL/GenBank/DDBJ whole genome shotgun (WGS) entry which is preliminary data.</text>
</comment>
<evidence type="ECO:0000313" key="3">
    <source>
        <dbReference type="EMBL" id="RXI02248.1"/>
    </source>
</evidence>
<gene>
    <name evidence="3" type="ORF">DVH24_026778</name>
</gene>
<dbReference type="AlphaFoldDB" id="A0A498K4A1"/>
<keyword evidence="2" id="KW-1133">Transmembrane helix</keyword>
<feature type="transmembrane region" description="Helical" evidence="2">
    <location>
        <begin position="60"/>
        <end position="79"/>
    </location>
</feature>
<keyword evidence="1" id="KW-0407">Ion channel</keyword>
<keyword evidence="1" id="KW-0406">Ion transport</keyword>
<organism evidence="3 4">
    <name type="scientific">Malus domestica</name>
    <name type="common">Apple</name>
    <name type="synonym">Pyrus malus</name>
    <dbReference type="NCBI Taxonomy" id="3750"/>
    <lineage>
        <taxon>Eukaryota</taxon>
        <taxon>Viridiplantae</taxon>
        <taxon>Streptophyta</taxon>
        <taxon>Embryophyta</taxon>
        <taxon>Tracheophyta</taxon>
        <taxon>Spermatophyta</taxon>
        <taxon>Magnoliopsida</taxon>
        <taxon>eudicotyledons</taxon>
        <taxon>Gunneridae</taxon>
        <taxon>Pentapetalae</taxon>
        <taxon>rosids</taxon>
        <taxon>fabids</taxon>
        <taxon>Rosales</taxon>
        <taxon>Rosaceae</taxon>
        <taxon>Amygdaloideae</taxon>
        <taxon>Maleae</taxon>
        <taxon>Malus</taxon>
    </lineage>
</organism>
<protein>
    <submittedName>
        <fullName evidence="3">Uncharacterized protein</fullName>
    </submittedName>
</protein>
<dbReference type="EMBL" id="RDQH01000330">
    <property type="protein sequence ID" value="RXI02248.1"/>
    <property type="molecule type" value="Genomic_DNA"/>
</dbReference>
<dbReference type="SUPFAM" id="SSF81324">
    <property type="entry name" value="Voltage-gated potassium channels"/>
    <property type="match status" value="1"/>
</dbReference>
<feature type="transmembrane region" description="Helical" evidence="2">
    <location>
        <begin position="154"/>
        <end position="172"/>
    </location>
</feature>
<dbReference type="PANTHER" id="PTHR45651">
    <property type="entry name" value="CYCLIC NUCLEOTIDE-GATED ION CHANNEL 15-RELATED-RELATED"/>
    <property type="match status" value="1"/>
</dbReference>
<feature type="transmembrane region" description="Helical" evidence="2">
    <location>
        <begin position="345"/>
        <end position="367"/>
    </location>
</feature>
<keyword evidence="4" id="KW-1185">Reference proteome</keyword>
<reference evidence="3 4" key="1">
    <citation type="submission" date="2018-10" db="EMBL/GenBank/DDBJ databases">
        <title>A high-quality apple genome assembly.</title>
        <authorList>
            <person name="Hu J."/>
        </authorList>
    </citation>
    <scope>NUCLEOTIDE SEQUENCE [LARGE SCALE GENOMIC DNA]</scope>
    <source>
        <strain evidence="4">cv. HFTH1</strain>
        <tissue evidence="3">Young leaf</tissue>
    </source>
</reference>